<reference evidence="1" key="1">
    <citation type="journal article" date="2015" name="Nature">
        <title>Complex archaea that bridge the gap between prokaryotes and eukaryotes.</title>
        <authorList>
            <person name="Spang A."/>
            <person name="Saw J.H."/>
            <person name="Jorgensen S.L."/>
            <person name="Zaremba-Niedzwiedzka K."/>
            <person name="Martijn J."/>
            <person name="Lind A.E."/>
            <person name="van Eijk R."/>
            <person name="Schleper C."/>
            <person name="Guy L."/>
            <person name="Ettema T.J."/>
        </authorList>
    </citation>
    <scope>NUCLEOTIDE SEQUENCE</scope>
</reference>
<dbReference type="AlphaFoldDB" id="A0A0F9KKA1"/>
<sequence length="115" mass="14197">MKYIKYYISIVVYYTTIIYMNIKWSPWNPWNIARLNLALRKYMETIMYRERVIAFGRNWAISAFEEHNEIPFFVKQFTFKDKLRVLFTPFSCGNYYKMPWYIIEAWLCGVEIEEK</sequence>
<dbReference type="EMBL" id="LAZR01009018">
    <property type="protein sequence ID" value="KKM75201.1"/>
    <property type="molecule type" value="Genomic_DNA"/>
</dbReference>
<organism evidence="1">
    <name type="scientific">marine sediment metagenome</name>
    <dbReference type="NCBI Taxonomy" id="412755"/>
    <lineage>
        <taxon>unclassified sequences</taxon>
        <taxon>metagenomes</taxon>
        <taxon>ecological metagenomes</taxon>
    </lineage>
</organism>
<gene>
    <name evidence="1" type="ORF">LCGC14_1392630</name>
</gene>
<proteinExistence type="predicted"/>
<name>A0A0F9KKA1_9ZZZZ</name>
<comment type="caution">
    <text evidence="1">The sequence shown here is derived from an EMBL/GenBank/DDBJ whole genome shotgun (WGS) entry which is preliminary data.</text>
</comment>
<protein>
    <submittedName>
        <fullName evidence="1">Uncharacterized protein</fullName>
    </submittedName>
</protein>
<evidence type="ECO:0000313" key="1">
    <source>
        <dbReference type="EMBL" id="KKM75201.1"/>
    </source>
</evidence>
<accession>A0A0F9KKA1</accession>